<reference evidence="3 4" key="1">
    <citation type="submission" date="2018-05" db="EMBL/GenBank/DDBJ databases">
        <title>Genomic Encyclopedia of Type Strains, Phase IV (KMG-IV): sequencing the most valuable type-strain genomes for metagenomic binning, comparative biology and taxonomic classification.</title>
        <authorList>
            <person name="Goeker M."/>
        </authorList>
    </citation>
    <scope>NUCLEOTIDE SEQUENCE [LARGE SCALE GENOMIC DNA]</scope>
    <source>
        <strain evidence="3 4">DSM 3183</strain>
    </source>
</reference>
<keyword evidence="1" id="KW-1133">Transmembrane helix</keyword>
<dbReference type="EMBL" id="QJJM01000001">
    <property type="protein sequence ID" value="PXW79049.1"/>
    <property type="molecule type" value="Genomic_DNA"/>
</dbReference>
<dbReference type="OrthoDB" id="9770043at2"/>
<dbReference type="Pfam" id="PF22807">
    <property type="entry name" value="TrAA12"/>
    <property type="match status" value="2"/>
</dbReference>
<keyword evidence="4" id="KW-1185">Reference proteome</keyword>
<dbReference type="InterPro" id="IPR011041">
    <property type="entry name" value="Quinoprot_gluc/sorb_DH_b-prop"/>
</dbReference>
<organism evidence="3 4">
    <name type="scientific">Blastomonas natatoria</name>
    <dbReference type="NCBI Taxonomy" id="34015"/>
    <lineage>
        <taxon>Bacteria</taxon>
        <taxon>Pseudomonadati</taxon>
        <taxon>Pseudomonadota</taxon>
        <taxon>Alphaproteobacteria</taxon>
        <taxon>Sphingomonadales</taxon>
        <taxon>Sphingomonadaceae</taxon>
        <taxon>Blastomonas</taxon>
    </lineage>
</organism>
<proteinExistence type="predicted"/>
<keyword evidence="1" id="KW-0812">Transmembrane</keyword>
<gene>
    <name evidence="3" type="ORF">C7451_101111</name>
</gene>
<dbReference type="InterPro" id="IPR054539">
    <property type="entry name" value="Beta-prop_PDH"/>
</dbReference>
<dbReference type="SUPFAM" id="SSF50952">
    <property type="entry name" value="Soluble quinoprotein glucose dehydrogenase"/>
    <property type="match status" value="1"/>
</dbReference>
<evidence type="ECO:0000259" key="2">
    <source>
        <dbReference type="Pfam" id="PF22807"/>
    </source>
</evidence>
<protein>
    <submittedName>
        <fullName evidence="3">Glucose/arabinose dehydrogenase</fullName>
    </submittedName>
</protein>
<dbReference type="Gene3D" id="2.120.10.30">
    <property type="entry name" value="TolB, C-terminal domain"/>
    <property type="match status" value="1"/>
</dbReference>
<evidence type="ECO:0000256" key="1">
    <source>
        <dbReference type="SAM" id="Phobius"/>
    </source>
</evidence>
<accession>A0A2V3VRA5</accession>
<evidence type="ECO:0000313" key="4">
    <source>
        <dbReference type="Proteomes" id="UP000248014"/>
    </source>
</evidence>
<feature type="domain" description="Pyrroloquinoline quinone-dependent pyranose dehydrogenase beta-propeller" evidence="2">
    <location>
        <begin position="334"/>
        <end position="453"/>
    </location>
</feature>
<comment type="caution">
    <text evidence="3">The sequence shown here is derived from an EMBL/GenBank/DDBJ whole genome shotgun (WGS) entry which is preliminary data.</text>
</comment>
<dbReference type="RefSeq" id="WP_110297035.1">
    <property type="nucleotide sequence ID" value="NZ_QJJM01000001.1"/>
</dbReference>
<name>A0A2V3VRA5_9SPHN</name>
<dbReference type="AlphaFoldDB" id="A0A2V3VRA5"/>
<dbReference type="PANTHER" id="PTHR19328">
    <property type="entry name" value="HEDGEHOG-INTERACTING PROTEIN"/>
    <property type="match status" value="1"/>
</dbReference>
<feature type="transmembrane region" description="Helical" evidence="1">
    <location>
        <begin position="7"/>
        <end position="27"/>
    </location>
</feature>
<dbReference type="Proteomes" id="UP000248014">
    <property type="component" value="Unassembled WGS sequence"/>
</dbReference>
<dbReference type="PANTHER" id="PTHR19328:SF55">
    <property type="entry name" value="BLR6566 PROTEIN"/>
    <property type="match status" value="1"/>
</dbReference>
<evidence type="ECO:0000313" key="3">
    <source>
        <dbReference type="EMBL" id="PXW79049.1"/>
    </source>
</evidence>
<dbReference type="InterPro" id="IPR011042">
    <property type="entry name" value="6-blade_b-propeller_TolB-like"/>
</dbReference>
<sequence length="467" mass="50433">MNTRTRNILIFLGLSTAVVAGGGWYFLSGDTARLDIAEVSGPSPEITAPRKETFPTINVADVKPWGANEAPEVAEGLTVARFADGLDHPRSMLVLPNGDVLVAETNSPPRENPGIEGMVMRLLMNKAGAGVKSANRISLLRDSDGDGKAETKTPFLEGLNSPYGMVLIGDTLYVANTDAVMAFPYSEGQTKITAKGRKVLSLPAQKPNNHWTRNLIANEDGTRLYVAIGSASNVAEKGLEVEKGRARIIELDLKTGKKRDFAVGLRNPVGMAWEPNSDALWTVVNERDMLGSDLVPDYLTKVEAGMHFGWPWNYWGGYEDFRVEPRRPELREYTRRPDYALGTHVAPLGLTFASEAALGSGYANGAFVALHGSWNRKPASGYKVVFVPFGENGRPAVTRNAEGKVTGGLPVNVLSGFLTKSGDAKGRPTDVTIDSKGALLVTDDVSGIVWRVSNPQVKARPVETAMR</sequence>
<keyword evidence="1" id="KW-0472">Membrane</keyword>
<feature type="domain" description="Pyrroloquinoline quinone-dependent pyranose dehydrogenase beta-propeller" evidence="2">
    <location>
        <begin position="71"/>
        <end position="290"/>
    </location>
</feature>